<evidence type="ECO:0000313" key="3">
    <source>
        <dbReference type="Proteomes" id="UP001497516"/>
    </source>
</evidence>
<organism evidence="2 3">
    <name type="scientific">Linum trigynum</name>
    <dbReference type="NCBI Taxonomy" id="586398"/>
    <lineage>
        <taxon>Eukaryota</taxon>
        <taxon>Viridiplantae</taxon>
        <taxon>Streptophyta</taxon>
        <taxon>Embryophyta</taxon>
        <taxon>Tracheophyta</taxon>
        <taxon>Spermatophyta</taxon>
        <taxon>Magnoliopsida</taxon>
        <taxon>eudicotyledons</taxon>
        <taxon>Gunneridae</taxon>
        <taxon>Pentapetalae</taxon>
        <taxon>rosids</taxon>
        <taxon>fabids</taxon>
        <taxon>Malpighiales</taxon>
        <taxon>Linaceae</taxon>
        <taxon>Linum</taxon>
    </lineage>
</organism>
<keyword evidence="3" id="KW-1185">Reference proteome</keyword>
<dbReference type="EMBL" id="OZ034813">
    <property type="protein sequence ID" value="CAL1355649.1"/>
    <property type="molecule type" value="Genomic_DNA"/>
</dbReference>
<sequence>MKMSATSTNTRRMDEETLHIYGSLIPANTGSIKILDKPSEHTNTERLTINSTPKKRRIKEQEAVAEITQHGSTVKDAPLHNNYDREIKKS</sequence>
<dbReference type="Proteomes" id="UP001497516">
    <property type="component" value="Chromosome 1"/>
</dbReference>
<evidence type="ECO:0000313" key="2">
    <source>
        <dbReference type="EMBL" id="CAL1355649.1"/>
    </source>
</evidence>
<proteinExistence type="predicted"/>
<dbReference type="AlphaFoldDB" id="A0AAV2CHY9"/>
<feature type="region of interest" description="Disordered" evidence="1">
    <location>
        <begin position="71"/>
        <end position="90"/>
    </location>
</feature>
<accession>A0AAV2CHY9</accession>
<reference evidence="2 3" key="1">
    <citation type="submission" date="2024-04" db="EMBL/GenBank/DDBJ databases">
        <authorList>
            <person name="Fracassetti M."/>
        </authorList>
    </citation>
    <scope>NUCLEOTIDE SEQUENCE [LARGE SCALE GENOMIC DNA]</scope>
</reference>
<name>A0AAV2CHY9_9ROSI</name>
<protein>
    <submittedName>
        <fullName evidence="2">Uncharacterized protein</fullName>
    </submittedName>
</protein>
<gene>
    <name evidence="2" type="ORF">LTRI10_LOCUS3397</name>
</gene>
<evidence type="ECO:0000256" key="1">
    <source>
        <dbReference type="SAM" id="MobiDB-lite"/>
    </source>
</evidence>